<evidence type="ECO:0000256" key="1">
    <source>
        <dbReference type="SAM" id="MobiDB-lite"/>
    </source>
</evidence>
<gene>
    <name evidence="3" type="ORF">IWQ60_002865</name>
</gene>
<evidence type="ECO:0000313" key="3">
    <source>
        <dbReference type="EMBL" id="KAJ1927518.1"/>
    </source>
</evidence>
<evidence type="ECO:0000256" key="2">
    <source>
        <dbReference type="SAM" id="SignalP"/>
    </source>
</evidence>
<feature type="chain" id="PRO_5040751604" evidence="2">
    <location>
        <begin position="24"/>
        <end position="420"/>
    </location>
</feature>
<feature type="region of interest" description="Disordered" evidence="1">
    <location>
        <begin position="48"/>
        <end position="94"/>
    </location>
</feature>
<organism evidence="3 4">
    <name type="scientific">Tieghemiomyces parasiticus</name>
    <dbReference type="NCBI Taxonomy" id="78921"/>
    <lineage>
        <taxon>Eukaryota</taxon>
        <taxon>Fungi</taxon>
        <taxon>Fungi incertae sedis</taxon>
        <taxon>Zoopagomycota</taxon>
        <taxon>Kickxellomycotina</taxon>
        <taxon>Dimargaritomycetes</taxon>
        <taxon>Dimargaritales</taxon>
        <taxon>Dimargaritaceae</taxon>
        <taxon>Tieghemiomyces</taxon>
    </lineage>
</organism>
<sequence>MRLVTYSPLYLVALLAAPLVIVATELSAARGDQARRTSAPYVASAVAPSGVPMERQSASPYTRSRFTIGEDDSSSDSSSDEEEGEAGGYYNLPNRNLHRSLNSVLVPIHQQPVARKAKSEGSLRNMLLQRDLPYRYRQLIHEEAQGIPLPADMKAVASQSPSLLKLADELIGRGIFNDYGLKYSTPKESLKRSLSTARRPPLIRRPALGTVHVPANAQFHTEVRTLAEITNTHLLLNYAHRGSLPLAYATLMKHQFAPLSLGEFRTRVQTGEVHISTDLMREAIIRNNHVSIVKLRNYFIFSYEANWATYVTFPLLAARLGYNDIARTLLDIYPCGAINANKFAQLQGACQDAKAHLDLYQKNRSVVRWVPKSMAEGGRVEVTNALLGLPEDFQFDTEFLADHVVVSVPVSAPGVAGETR</sequence>
<accession>A0A9W8AIE7</accession>
<dbReference type="Proteomes" id="UP001150569">
    <property type="component" value="Unassembled WGS sequence"/>
</dbReference>
<keyword evidence="2" id="KW-0732">Signal</keyword>
<feature type="compositionally biased region" description="Acidic residues" evidence="1">
    <location>
        <begin position="69"/>
        <end position="85"/>
    </location>
</feature>
<name>A0A9W8AIE7_9FUNG</name>
<proteinExistence type="predicted"/>
<protein>
    <submittedName>
        <fullName evidence="3">Uncharacterized protein</fullName>
    </submittedName>
</protein>
<evidence type="ECO:0000313" key="4">
    <source>
        <dbReference type="Proteomes" id="UP001150569"/>
    </source>
</evidence>
<comment type="caution">
    <text evidence="3">The sequence shown here is derived from an EMBL/GenBank/DDBJ whole genome shotgun (WGS) entry which is preliminary data.</text>
</comment>
<feature type="signal peptide" evidence="2">
    <location>
        <begin position="1"/>
        <end position="23"/>
    </location>
</feature>
<keyword evidence="4" id="KW-1185">Reference proteome</keyword>
<dbReference type="EMBL" id="JANBPT010000114">
    <property type="protein sequence ID" value="KAJ1927518.1"/>
    <property type="molecule type" value="Genomic_DNA"/>
</dbReference>
<dbReference type="AlphaFoldDB" id="A0A9W8AIE7"/>
<reference evidence="3" key="1">
    <citation type="submission" date="2022-07" db="EMBL/GenBank/DDBJ databases">
        <title>Phylogenomic reconstructions and comparative analyses of Kickxellomycotina fungi.</title>
        <authorList>
            <person name="Reynolds N.K."/>
            <person name="Stajich J.E."/>
            <person name="Barry K."/>
            <person name="Grigoriev I.V."/>
            <person name="Crous P."/>
            <person name="Smith M.E."/>
        </authorList>
    </citation>
    <scope>NUCLEOTIDE SEQUENCE</scope>
    <source>
        <strain evidence="3">RSA 861</strain>
    </source>
</reference>
<feature type="compositionally biased region" description="Polar residues" evidence="1">
    <location>
        <begin position="56"/>
        <end position="65"/>
    </location>
</feature>